<evidence type="ECO:0000256" key="1">
    <source>
        <dbReference type="SAM" id="SignalP"/>
    </source>
</evidence>
<dbReference type="EMBL" id="JAFLNF010000002">
    <property type="protein sequence ID" value="MBO0344404.1"/>
    <property type="molecule type" value="Genomic_DNA"/>
</dbReference>
<proteinExistence type="predicted"/>
<keyword evidence="1" id="KW-0732">Signal</keyword>
<feature type="signal peptide" evidence="1">
    <location>
        <begin position="1"/>
        <end position="32"/>
    </location>
</feature>
<comment type="caution">
    <text evidence="2">The sequence shown here is derived from an EMBL/GenBank/DDBJ whole genome shotgun (WGS) entry which is preliminary data.</text>
</comment>
<evidence type="ECO:0000313" key="3">
    <source>
        <dbReference type="Proteomes" id="UP000664779"/>
    </source>
</evidence>
<protein>
    <submittedName>
        <fullName evidence="2">Uncharacterized protein</fullName>
    </submittedName>
</protein>
<feature type="chain" id="PRO_5037289730" evidence="1">
    <location>
        <begin position="33"/>
        <end position="132"/>
    </location>
</feature>
<reference evidence="2" key="1">
    <citation type="submission" date="2021-03" db="EMBL/GenBank/DDBJ databases">
        <title>Roseibium sp. CAU 1637 isolated from Incheon.</title>
        <authorList>
            <person name="Kim W."/>
        </authorList>
    </citation>
    <scope>NUCLEOTIDE SEQUENCE</scope>
    <source>
        <strain evidence="2">CAU 1637</strain>
    </source>
</reference>
<dbReference type="RefSeq" id="WP_206938446.1">
    <property type="nucleotide sequence ID" value="NZ_JAFLNF010000002.1"/>
</dbReference>
<organism evidence="2 3">
    <name type="scientific">Roseibium limicola</name>
    <dbReference type="NCBI Taxonomy" id="2816037"/>
    <lineage>
        <taxon>Bacteria</taxon>
        <taxon>Pseudomonadati</taxon>
        <taxon>Pseudomonadota</taxon>
        <taxon>Alphaproteobacteria</taxon>
        <taxon>Hyphomicrobiales</taxon>
        <taxon>Stappiaceae</taxon>
        <taxon>Roseibium</taxon>
    </lineage>
</organism>
<accession>A0A939ENU7</accession>
<dbReference type="Proteomes" id="UP000664779">
    <property type="component" value="Unassembled WGS sequence"/>
</dbReference>
<gene>
    <name evidence="2" type="ORF">J0X15_04140</name>
</gene>
<sequence>MKQPRKANPVPIGRRLIIAVGLFCAATSVASAGEVEINAVVVERQGDSLRFDVTLFHQDEGWDHYADLWQVESQSGKVLAERVLLHPHVNEQPFKRSLSGVKIPSELNVVFIRARDTRHGFASNRYKVQLPD</sequence>
<name>A0A939ENU7_9HYPH</name>
<keyword evidence="3" id="KW-1185">Reference proteome</keyword>
<evidence type="ECO:0000313" key="2">
    <source>
        <dbReference type="EMBL" id="MBO0344404.1"/>
    </source>
</evidence>
<dbReference type="AlphaFoldDB" id="A0A939ENU7"/>